<evidence type="ECO:0000313" key="1">
    <source>
        <dbReference type="EMBL" id="VDO99421.1"/>
    </source>
</evidence>
<gene>
    <name evidence="1" type="ORF">SBAD_LOCUS2933</name>
</gene>
<evidence type="ECO:0000313" key="3">
    <source>
        <dbReference type="WBParaSite" id="SBAD_0000307201-mRNA-1"/>
    </source>
</evidence>
<sequence>MDEELPSPPLSKSSNSSKVERTVFCPLSTIYEHAERPWIRCTPMLCDRRVEDSIWSDRLNGTQLMARDQSK</sequence>
<proteinExistence type="predicted"/>
<accession>A0A183IH38</accession>
<dbReference type="Proteomes" id="UP000270296">
    <property type="component" value="Unassembled WGS sequence"/>
</dbReference>
<protein>
    <submittedName>
        <fullName evidence="1 3">Uncharacterized protein</fullName>
    </submittedName>
</protein>
<dbReference type="AlphaFoldDB" id="A0A183IH38"/>
<name>A0A183IH38_9BILA</name>
<keyword evidence="2" id="KW-1185">Reference proteome</keyword>
<evidence type="ECO:0000313" key="2">
    <source>
        <dbReference type="Proteomes" id="UP000270296"/>
    </source>
</evidence>
<dbReference type="WBParaSite" id="SBAD_0000307201-mRNA-1">
    <property type="protein sequence ID" value="SBAD_0000307201-mRNA-1"/>
    <property type="gene ID" value="SBAD_0000307201"/>
</dbReference>
<reference evidence="3" key="1">
    <citation type="submission" date="2016-06" db="UniProtKB">
        <authorList>
            <consortium name="WormBaseParasite"/>
        </authorList>
    </citation>
    <scope>IDENTIFICATION</scope>
</reference>
<dbReference type="EMBL" id="UZAM01007483">
    <property type="protein sequence ID" value="VDO99421.1"/>
    <property type="molecule type" value="Genomic_DNA"/>
</dbReference>
<organism evidence="3">
    <name type="scientific">Soboliphyme baturini</name>
    <dbReference type="NCBI Taxonomy" id="241478"/>
    <lineage>
        <taxon>Eukaryota</taxon>
        <taxon>Metazoa</taxon>
        <taxon>Ecdysozoa</taxon>
        <taxon>Nematoda</taxon>
        <taxon>Enoplea</taxon>
        <taxon>Dorylaimia</taxon>
        <taxon>Dioctophymatida</taxon>
        <taxon>Dioctophymatoidea</taxon>
        <taxon>Soboliphymatidae</taxon>
        <taxon>Soboliphyme</taxon>
    </lineage>
</organism>
<reference evidence="1 2" key="2">
    <citation type="submission" date="2018-11" db="EMBL/GenBank/DDBJ databases">
        <authorList>
            <consortium name="Pathogen Informatics"/>
        </authorList>
    </citation>
    <scope>NUCLEOTIDE SEQUENCE [LARGE SCALE GENOMIC DNA]</scope>
</reference>